<evidence type="ECO:0000313" key="2">
    <source>
        <dbReference type="EMBL" id="KAE9395618.1"/>
    </source>
</evidence>
<gene>
    <name evidence="2" type="ORF">BT96DRAFT_997532</name>
</gene>
<feature type="compositionally biased region" description="Polar residues" evidence="1">
    <location>
        <begin position="116"/>
        <end position="130"/>
    </location>
</feature>
<protein>
    <submittedName>
        <fullName evidence="2">Uncharacterized protein</fullName>
    </submittedName>
</protein>
<feature type="compositionally biased region" description="Low complexity" evidence="1">
    <location>
        <begin position="131"/>
        <end position="149"/>
    </location>
</feature>
<evidence type="ECO:0000256" key="1">
    <source>
        <dbReference type="SAM" id="MobiDB-lite"/>
    </source>
</evidence>
<feature type="compositionally biased region" description="Polar residues" evidence="1">
    <location>
        <begin position="68"/>
        <end position="81"/>
    </location>
</feature>
<dbReference type="EMBL" id="ML769528">
    <property type="protein sequence ID" value="KAE9395618.1"/>
    <property type="molecule type" value="Genomic_DNA"/>
</dbReference>
<dbReference type="Proteomes" id="UP000799118">
    <property type="component" value="Unassembled WGS sequence"/>
</dbReference>
<accession>A0A6A4HD95</accession>
<keyword evidence="3" id="KW-1185">Reference proteome</keyword>
<sequence>MHMPNCKLSVPDLGYTFLQLSYDFLLSPAIIIPTPTPQTVRTRVDWGDGSFTDVEVTRSLSRNTVTARTFTTAGSAPSPATYTEHVAPADPRAPPVSPRTPTTSHVPPSWSPRMPRTSQSPSGSPMSTRQASTPPASRSLSSASSMSPSGLGEAVDPTIPHPQDLVPPERVNGSKF</sequence>
<dbReference type="AlphaFoldDB" id="A0A6A4HD95"/>
<proteinExistence type="predicted"/>
<organism evidence="2 3">
    <name type="scientific">Gymnopus androsaceus JB14</name>
    <dbReference type="NCBI Taxonomy" id="1447944"/>
    <lineage>
        <taxon>Eukaryota</taxon>
        <taxon>Fungi</taxon>
        <taxon>Dikarya</taxon>
        <taxon>Basidiomycota</taxon>
        <taxon>Agaricomycotina</taxon>
        <taxon>Agaricomycetes</taxon>
        <taxon>Agaricomycetidae</taxon>
        <taxon>Agaricales</taxon>
        <taxon>Marasmiineae</taxon>
        <taxon>Omphalotaceae</taxon>
        <taxon>Gymnopus</taxon>
    </lineage>
</organism>
<name>A0A6A4HD95_9AGAR</name>
<evidence type="ECO:0000313" key="3">
    <source>
        <dbReference type="Proteomes" id="UP000799118"/>
    </source>
</evidence>
<reference evidence="2" key="1">
    <citation type="journal article" date="2019" name="Environ. Microbiol.">
        <title>Fungal ecological strategies reflected in gene transcription - a case study of two litter decomposers.</title>
        <authorList>
            <person name="Barbi F."/>
            <person name="Kohler A."/>
            <person name="Barry K."/>
            <person name="Baskaran P."/>
            <person name="Daum C."/>
            <person name="Fauchery L."/>
            <person name="Ihrmark K."/>
            <person name="Kuo A."/>
            <person name="LaButti K."/>
            <person name="Lipzen A."/>
            <person name="Morin E."/>
            <person name="Grigoriev I.V."/>
            <person name="Henrissat B."/>
            <person name="Lindahl B."/>
            <person name="Martin F."/>
        </authorList>
    </citation>
    <scope>NUCLEOTIDE SEQUENCE</scope>
    <source>
        <strain evidence="2">JB14</strain>
    </source>
</reference>
<feature type="region of interest" description="Disordered" evidence="1">
    <location>
        <begin position="68"/>
        <end position="176"/>
    </location>
</feature>